<evidence type="ECO:0000313" key="1">
    <source>
        <dbReference type="EMBL" id="PSH67385.1"/>
    </source>
</evidence>
<organism evidence="1 2">
    <name type="scientific">Phyllobacterium sophorae</name>
    <dbReference type="NCBI Taxonomy" id="1520277"/>
    <lineage>
        <taxon>Bacteria</taxon>
        <taxon>Pseudomonadati</taxon>
        <taxon>Pseudomonadota</taxon>
        <taxon>Alphaproteobacteria</taxon>
        <taxon>Hyphomicrobiales</taxon>
        <taxon>Phyllobacteriaceae</taxon>
        <taxon>Phyllobacterium</taxon>
    </lineage>
</organism>
<gene>
    <name evidence="1" type="ORF">CU103_03280</name>
</gene>
<accession>A0A2P7BLR0</accession>
<sequence>MNNENTDVRKRFRSPPYPSLTLPKAIERAEQLFRKANHYAAGISVLADAWQLSVESGGLLKSAAALIQYSLLSDQGTGKSRKFQLTDVARRIIQDTDPESDKRKQAIRTSALMPSIHKELWERFGSPDKISDSVLRNHLLFDRVDNGEAPYSEASASEVIQTYRDALLFAGITAPDISDTVEYEETVTSEVPFASETANSISQGQKPFGEPSHSSHRNLTGANIGVVVADETEWMRSKLGSDTVVRIVSNRDLGPREIGKLIRLLQAQQSVLEEDDALPD</sequence>
<dbReference type="EMBL" id="PGGM01000001">
    <property type="protein sequence ID" value="PSH67385.1"/>
    <property type="molecule type" value="Genomic_DNA"/>
</dbReference>
<dbReference type="RefSeq" id="WP_106662450.1">
    <property type="nucleotide sequence ID" value="NZ_PGGM01000001.1"/>
</dbReference>
<reference evidence="2" key="1">
    <citation type="submission" date="2017-11" db="EMBL/GenBank/DDBJ databases">
        <authorList>
            <person name="Kuznetsova I."/>
            <person name="Sazanova A."/>
            <person name="Chirak E."/>
            <person name="Safronova V."/>
            <person name="Willems A."/>
        </authorList>
    </citation>
    <scope>NUCLEOTIDE SEQUENCE [LARGE SCALE GENOMIC DNA]</scope>
    <source>
        <strain evidence="2">CCBAU 03422</strain>
    </source>
</reference>
<dbReference type="Proteomes" id="UP000241764">
    <property type="component" value="Unassembled WGS sequence"/>
</dbReference>
<protein>
    <submittedName>
        <fullName evidence="1">Uncharacterized protein</fullName>
    </submittedName>
</protein>
<keyword evidence="2" id="KW-1185">Reference proteome</keyword>
<comment type="caution">
    <text evidence="1">The sequence shown here is derived from an EMBL/GenBank/DDBJ whole genome shotgun (WGS) entry which is preliminary data.</text>
</comment>
<dbReference type="OrthoDB" id="7959184at2"/>
<name>A0A2P7BLR0_9HYPH</name>
<dbReference type="AlphaFoldDB" id="A0A2P7BLR0"/>
<proteinExistence type="predicted"/>
<evidence type="ECO:0000313" key="2">
    <source>
        <dbReference type="Proteomes" id="UP000241764"/>
    </source>
</evidence>